<evidence type="ECO:0000256" key="2">
    <source>
        <dbReference type="ARBA" id="ARBA00022490"/>
    </source>
</evidence>
<feature type="domain" description="Helicase ATP-binding" evidence="12">
    <location>
        <begin position="32"/>
        <end position="204"/>
    </location>
</feature>
<evidence type="ECO:0000256" key="3">
    <source>
        <dbReference type="ARBA" id="ARBA00022741"/>
    </source>
</evidence>
<dbReference type="InterPro" id="IPR000629">
    <property type="entry name" value="RNA-helicase_DEAD-box_CS"/>
</dbReference>
<dbReference type="FunFam" id="3.40.50.300:FF:000108">
    <property type="entry name" value="ATP-dependent RNA helicase RhlE"/>
    <property type="match status" value="1"/>
</dbReference>
<dbReference type="GO" id="GO:0003724">
    <property type="term" value="F:RNA helicase activity"/>
    <property type="evidence" value="ECO:0007669"/>
    <property type="project" value="UniProtKB-EC"/>
</dbReference>
<dbReference type="InterPro" id="IPR014001">
    <property type="entry name" value="Helicase_ATP-bd"/>
</dbReference>
<dbReference type="GO" id="GO:0016787">
    <property type="term" value="F:hydrolase activity"/>
    <property type="evidence" value="ECO:0007669"/>
    <property type="project" value="UniProtKB-KW"/>
</dbReference>
<dbReference type="RefSeq" id="WP_254082826.1">
    <property type="nucleotide sequence ID" value="NZ_JAHESE010000001.1"/>
</dbReference>
<evidence type="ECO:0000259" key="14">
    <source>
        <dbReference type="PROSITE" id="PS51195"/>
    </source>
</evidence>
<evidence type="ECO:0000256" key="9">
    <source>
        <dbReference type="ARBA" id="ARBA00074363"/>
    </source>
</evidence>
<dbReference type="Pfam" id="PF00271">
    <property type="entry name" value="Helicase_C"/>
    <property type="match status" value="1"/>
</dbReference>
<feature type="domain" description="DEAD-box RNA helicase Q" evidence="14">
    <location>
        <begin position="1"/>
        <end position="29"/>
    </location>
</feature>
<comment type="caution">
    <text evidence="15">The sequence shown here is derived from an EMBL/GenBank/DDBJ whole genome shotgun (WGS) entry which is preliminary data.</text>
</comment>
<evidence type="ECO:0000259" key="13">
    <source>
        <dbReference type="PROSITE" id="PS51194"/>
    </source>
</evidence>
<name>A0AAP2DTR5_9BACT</name>
<dbReference type="PROSITE" id="PS00039">
    <property type="entry name" value="DEAD_ATP_HELICASE"/>
    <property type="match status" value="1"/>
</dbReference>
<dbReference type="InterPro" id="IPR011545">
    <property type="entry name" value="DEAD/DEAH_box_helicase_dom"/>
</dbReference>
<evidence type="ECO:0000256" key="8">
    <source>
        <dbReference type="ARBA" id="ARBA00047984"/>
    </source>
</evidence>
<dbReference type="Proteomes" id="UP001319080">
    <property type="component" value="Unassembled WGS sequence"/>
</dbReference>
<feature type="domain" description="Helicase C-terminal" evidence="13">
    <location>
        <begin position="226"/>
        <end position="370"/>
    </location>
</feature>
<evidence type="ECO:0000256" key="1">
    <source>
        <dbReference type="ARBA" id="ARBA00012552"/>
    </source>
</evidence>
<dbReference type="InterPro" id="IPR044742">
    <property type="entry name" value="DEAD/DEAH_RhlB"/>
</dbReference>
<evidence type="ECO:0000313" key="15">
    <source>
        <dbReference type="EMBL" id="MBT1707251.1"/>
    </source>
</evidence>
<dbReference type="GO" id="GO:0005829">
    <property type="term" value="C:cytosol"/>
    <property type="evidence" value="ECO:0007669"/>
    <property type="project" value="TreeGrafter"/>
</dbReference>
<organism evidence="15 16">
    <name type="scientific">Dawidia cretensis</name>
    <dbReference type="NCBI Taxonomy" id="2782350"/>
    <lineage>
        <taxon>Bacteria</taxon>
        <taxon>Pseudomonadati</taxon>
        <taxon>Bacteroidota</taxon>
        <taxon>Cytophagia</taxon>
        <taxon>Cytophagales</taxon>
        <taxon>Chryseotaleaceae</taxon>
        <taxon>Dawidia</taxon>
    </lineage>
</organism>
<gene>
    <name evidence="15" type="ORF">KK062_03415</name>
</gene>
<evidence type="ECO:0000256" key="11">
    <source>
        <dbReference type="RuleBase" id="RU000492"/>
    </source>
</evidence>
<dbReference type="InterPro" id="IPR050079">
    <property type="entry name" value="DEAD_box_RNA_helicase"/>
</dbReference>
<comment type="catalytic activity">
    <reaction evidence="8">
        <text>ATP + H2O = ADP + phosphate + H(+)</text>
        <dbReference type="Rhea" id="RHEA:13065"/>
        <dbReference type="ChEBI" id="CHEBI:15377"/>
        <dbReference type="ChEBI" id="CHEBI:15378"/>
        <dbReference type="ChEBI" id="CHEBI:30616"/>
        <dbReference type="ChEBI" id="CHEBI:43474"/>
        <dbReference type="ChEBI" id="CHEBI:456216"/>
        <dbReference type="EC" id="3.6.4.13"/>
    </reaction>
</comment>
<evidence type="ECO:0000256" key="4">
    <source>
        <dbReference type="ARBA" id="ARBA00022801"/>
    </source>
</evidence>
<dbReference type="InterPro" id="IPR027417">
    <property type="entry name" value="P-loop_NTPase"/>
</dbReference>
<keyword evidence="4 11" id="KW-0378">Hydrolase</keyword>
<dbReference type="CDD" id="cd18787">
    <property type="entry name" value="SF2_C_DEAD"/>
    <property type="match status" value="1"/>
</dbReference>
<reference evidence="15 16" key="1">
    <citation type="submission" date="2021-05" db="EMBL/GenBank/DDBJ databases">
        <title>A Polyphasic approach of four new species of the genus Ohtaekwangia: Ohtaekwangia histidinii sp. nov., Ohtaekwangia cretensis sp. nov., Ohtaekwangia indiensis sp. nov., Ohtaekwangia reichenbachii sp. nov. from diverse environment.</title>
        <authorList>
            <person name="Octaviana S."/>
        </authorList>
    </citation>
    <scope>NUCLEOTIDE SEQUENCE [LARGE SCALE GENOMIC DNA]</scope>
    <source>
        <strain evidence="15 16">PWU5</strain>
    </source>
</reference>
<dbReference type="PROSITE" id="PS51192">
    <property type="entry name" value="HELICASE_ATP_BIND_1"/>
    <property type="match status" value="1"/>
</dbReference>
<dbReference type="GO" id="GO:0042255">
    <property type="term" value="P:ribosome assembly"/>
    <property type="evidence" value="ECO:0007669"/>
    <property type="project" value="UniProtKB-ARBA"/>
</dbReference>
<keyword evidence="2" id="KW-0963">Cytoplasm</keyword>
<evidence type="ECO:0000313" key="16">
    <source>
        <dbReference type="Proteomes" id="UP001319080"/>
    </source>
</evidence>
<dbReference type="InterPro" id="IPR001650">
    <property type="entry name" value="Helicase_C-like"/>
</dbReference>
<keyword evidence="5 11" id="KW-0347">Helicase</keyword>
<dbReference type="Pfam" id="PF00270">
    <property type="entry name" value="DEAD"/>
    <property type="match status" value="1"/>
</dbReference>
<evidence type="ECO:0000256" key="5">
    <source>
        <dbReference type="ARBA" id="ARBA00022806"/>
    </source>
</evidence>
<comment type="similarity">
    <text evidence="7 11">Belongs to the DEAD box helicase family.</text>
</comment>
<keyword evidence="16" id="KW-1185">Reference proteome</keyword>
<dbReference type="GO" id="GO:0005524">
    <property type="term" value="F:ATP binding"/>
    <property type="evidence" value="ECO:0007669"/>
    <property type="project" value="UniProtKB-KW"/>
</dbReference>
<evidence type="ECO:0000256" key="7">
    <source>
        <dbReference type="ARBA" id="ARBA00038437"/>
    </source>
</evidence>
<dbReference type="SUPFAM" id="SSF52540">
    <property type="entry name" value="P-loop containing nucleoside triphosphate hydrolases"/>
    <property type="match status" value="1"/>
</dbReference>
<dbReference type="EC" id="3.6.4.13" evidence="1"/>
<keyword evidence="6 11" id="KW-0067">ATP-binding</keyword>
<dbReference type="GO" id="GO:0003676">
    <property type="term" value="F:nucleic acid binding"/>
    <property type="evidence" value="ECO:0007669"/>
    <property type="project" value="InterPro"/>
</dbReference>
<dbReference type="InterPro" id="IPR014014">
    <property type="entry name" value="RNA_helicase_DEAD_Q_motif"/>
</dbReference>
<dbReference type="PANTHER" id="PTHR47959:SF13">
    <property type="entry name" value="ATP-DEPENDENT RNA HELICASE RHLE"/>
    <property type="match status" value="1"/>
</dbReference>
<protein>
    <recommendedName>
        <fullName evidence="9">DEAD-box ATP-dependent RNA helicase RhpA</fullName>
        <ecNumber evidence="1">3.6.4.13</ecNumber>
    </recommendedName>
</protein>
<evidence type="ECO:0000256" key="10">
    <source>
        <dbReference type="PROSITE-ProRule" id="PRU00552"/>
    </source>
</evidence>
<dbReference type="AlphaFoldDB" id="A0AAP2DTR5"/>
<evidence type="ECO:0000259" key="12">
    <source>
        <dbReference type="PROSITE" id="PS51192"/>
    </source>
</evidence>
<dbReference type="PANTHER" id="PTHR47959">
    <property type="entry name" value="ATP-DEPENDENT RNA HELICASE RHLE-RELATED"/>
    <property type="match status" value="1"/>
</dbReference>
<dbReference type="CDD" id="cd00268">
    <property type="entry name" value="DEADc"/>
    <property type="match status" value="1"/>
</dbReference>
<dbReference type="PROSITE" id="PS51194">
    <property type="entry name" value="HELICASE_CTER"/>
    <property type="match status" value="1"/>
</dbReference>
<dbReference type="PROSITE" id="PS51195">
    <property type="entry name" value="Q_MOTIF"/>
    <property type="match status" value="1"/>
</dbReference>
<accession>A0AAP2DTR5</accession>
<feature type="short sequence motif" description="Q motif" evidence="10">
    <location>
        <begin position="1"/>
        <end position="29"/>
    </location>
</feature>
<dbReference type="Gene3D" id="3.40.50.300">
    <property type="entry name" value="P-loop containing nucleotide triphosphate hydrolases"/>
    <property type="match status" value="2"/>
</dbReference>
<dbReference type="GO" id="GO:0009266">
    <property type="term" value="P:response to temperature stimulus"/>
    <property type="evidence" value="ECO:0007669"/>
    <property type="project" value="UniProtKB-ARBA"/>
</dbReference>
<keyword evidence="3 11" id="KW-0547">Nucleotide-binding</keyword>
<dbReference type="EMBL" id="JAHESE010000001">
    <property type="protein sequence ID" value="MBT1707251.1"/>
    <property type="molecule type" value="Genomic_DNA"/>
</dbReference>
<sequence length="370" mass="40492">MSFQKLQVSAPILDALQKKGYNQPTPIQEQAIPAILTGRDVLASAQTGTGKTAAFAIPLLQRLSEAKPSNGIRGLILTPTRELAIQIADNLTLYGTNLRLSSVLVYGGVSQVHQVRQLRRGADVVIATPGRLLDLINQRIIQLSDLQILVLDEADRMLDMGFINDVRKVLSLVPRECQRIFLSATVPAEIQSLVTSMLRTPITIKVATQQTAAVIRQGVYHVSRQDKQALLHHVIGEAMGNVMVFARTKHGADKIVRNLVKAGISAEAFHGDRSQGARQRALTNFRKNATRVLVATDIAARGIDINNLPFVINYEMPDTVETYTHRIGRTGRAGNSGTAVSFCDHDEKGQLRNLNRISPGKIEVLAHPFA</sequence>
<dbReference type="SMART" id="SM00490">
    <property type="entry name" value="HELICc"/>
    <property type="match status" value="1"/>
</dbReference>
<proteinExistence type="inferred from homology"/>
<evidence type="ECO:0000256" key="6">
    <source>
        <dbReference type="ARBA" id="ARBA00022840"/>
    </source>
</evidence>
<dbReference type="SMART" id="SM00487">
    <property type="entry name" value="DEXDc"/>
    <property type="match status" value="1"/>
</dbReference>